<sequence length="114" mass="13287">PFTAMSSVQHLREFISQRLTAAAEEIFSELEKTIVQYEDEINRQRRLLEVRRKPRIALKTADLSQRDGFMNEEVLTEQLCSQGRTSHSQEGKCINQEEEQLVLHEDTCDIVTKH</sequence>
<evidence type="ECO:0000256" key="1">
    <source>
        <dbReference type="SAM" id="Coils"/>
    </source>
</evidence>
<organism evidence="2 3">
    <name type="scientific">Menidia menidia</name>
    <name type="common">Atlantic silverside</name>
    <dbReference type="NCBI Taxonomy" id="238744"/>
    <lineage>
        <taxon>Eukaryota</taxon>
        <taxon>Metazoa</taxon>
        <taxon>Chordata</taxon>
        <taxon>Craniata</taxon>
        <taxon>Vertebrata</taxon>
        <taxon>Euteleostomi</taxon>
        <taxon>Actinopterygii</taxon>
        <taxon>Neopterygii</taxon>
        <taxon>Teleostei</taxon>
        <taxon>Neoteleostei</taxon>
        <taxon>Acanthomorphata</taxon>
        <taxon>Ovalentaria</taxon>
        <taxon>Atherinomorphae</taxon>
        <taxon>Atheriniformes</taxon>
        <taxon>Atherinopsidae</taxon>
        <taxon>Menidiinae</taxon>
        <taxon>Menidia</taxon>
    </lineage>
</organism>
<feature type="coiled-coil region" evidence="1">
    <location>
        <begin position="20"/>
        <end position="47"/>
    </location>
</feature>
<name>A0A8S4AKQ6_9TELE</name>
<dbReference type="AlphaFoldDB" id="A0A8S4AKQ6"/>
<evidence type="ECO:0000313" key="3">
    <source>
        <dbReference type="Proteomes" id="UP000677803"/>
    </source>
</evidence>
<reference evidence="2" key="1">
    <citation type="submission" date="2021-05" db="EMBL/GenBank/DDBJ databases">
        <authorList>
            <person name="Tigano A."/>
        </authorList>
    </citation>
    <scope>NUCLEOTIDE SEQUENCE</scope>
</reference>
<evidence type="ECO:0000313" key="2">
    <source>
        <dbReference type="EMBL" id="CAG5862839.1"/>
    </source>
</evidence>
<keyword evidence="3" id="KW-1185">Reference proteome</keyword>
<proteinExistence type="predicted"/>
<dbReference type="EMBL" id="CAJRST010000002">
    <property type="protein sequence ID" value="CAG5862839.1"/>
    <property type="molecule type" value="Genomic_DNA"/>
</dbReference>
<dbReference type="Proteomes" id="UP000677803">
    <property type="component" value="Unassembled WGS sequence"/>
</dbReference>
<dbReference type="OrthoDB" id="654211at2759"/>
<accession>A0A8S4AKQ6</accession>
<comment type="caution">
    <text evidence="2">The sequence shown here is derived from an EMBL/GenBank/DDBJ whole genome shotgun (WGS) entry which is preliminary data.</text>
</comment>
<keyword evidence="1" id="KW-0175">Coiled coil</keyword>
<protein>
    <submittedName>
        <fullName evidence="2">(Atlantic silverside) hypothetical protein</fullName>
    </submittedName>
</protein>
<feature type="non-terminal residue" evidence="2">
    <location>
        <position position="114"/>
    </location>
</feature>
<gene>
    <name evidence="2" type="ORF">MMEN_LOCUS1263</name>
</gene>